<sequence>MSLTLRTGQCSDKGRKPCNQDFHGLCVPAQPQLATKGIAIALADGISSSDVSHLAAQAAVRSFLDDYYCTSDAWSVKTSVERVLVAANSWLHAQNQRGPGRYDKDRGWVCTLSAMVLKSRTAHLFHVGDTRIYQLHGKALEQLTQDHRVQVGAGQSYLARALGVHGHLEIDHHTVALAEGDTFVLATDGVYEHVPPAAIVAAIERHGDALDRAAREIVDEGLSRGSPDNLTVQIVRVERLPDPQASELARLATELPLPPMLEPRAVFDGYRIVRELHGSSRSHIYLATDESSGEAVVLKTPSIDLHGDRAYLERFLLEEWVARRISSPHVLKPRAGVRARSFLYVVFEYVEGRTLAQWMLDHPRADIAAVRPLVEQIARGMRAFHRLEMLHQDLRPENIMVDATGTVKIIDFGAARVAGVVEMAPERDVHPLGTVTYSAPECLLGQPGTARSDQFSLAVITYQMLTGQLPYGTEVAKCKSLAEHRRLKYRTARQAQPRLPSWVDDAIEKALQPEPHKRYGDVDEFVASLHRPDPDFARSGRLPLIERNPLVFWKSLSALLALGCVLLLALLHAGG</sequence>
<keyword evidence="9" id="KW-1185">Reference proteome</keyword>
<evidence type="ECO:0000259" key="6">
    <source>
        <dbReference type="PROSITE" id="PS50011"/>
    </source>
</evidence>
<dbReference type="Pfam" id="PF00069">
    <property type="entry name" value="Pkinase"/>
    <property type="match status" value="1"/>
</dbReference>
<dbReference type="InterPro" id="IPR036457">
    <property type="entry name" value="PPM-type-like_dom_sf"/>
</dbReference>
<gene>
    <name evidence="8" type="ORF">M8A51_13830</name>
</gene>
<evidence type="ECO:0000256" key="2">
    <source>
        <dbReference type="ARBA" id="ARBA00022741"/>
    </source>
</evidence>
<dbReference type="Gene3D" id="3.60.40.10">
    <property type="entry name" value="PPM-type phosphatase domain"/>
    <property type="match status" value="1"/>
</dbReference>
<protein>
    <submittedName>
        <fullName evidence="8">Bifunctional protein-serine/threonine kinase/phosphatase</fullName>
    </submittedName>
</protein>
<evidence type="ECO:0000313" key="8">
    <source>
        <dbReference type="EMBL" id="MCM5680608.1"/>
    </source>
</evidence>
<feature type="domain" description="PPM-type phosphatase" evidence="7">
    <location>
        <begin position="6"/>
        <end position="237"/>
    </location>
</feature>
<feature type="domain" description="Protein kinase" evidence="6">
    <location>
        <begin position="270"/>
        <end position="536"/>
    </location>
</feature>
<dbReference type="SMART" id="SM00332">
    <property type="entry name" value="PP2Cc"/>
    <property type="match status" value="1"/>
</dbReference>
<dbReference type="SMART" id="SM00331">
    <property type="entry name" value="PP2C_SIG"/>
    <property type="match status" value="1"/>
</dbReference>
<dbReference type="Gene3D" id="3.30.200.20">
    <property type="entry name" value="Phosphorylase Kinase, domain 1"/>
    <property type="match status" value="1"/>
</dbReference>
<dbReference type="EMBL" id="JAMKFE010000007">
    <property type="protein sequence ID" value="MCM5680608.1"/>
    <property type="molecule type" value="Genomic_DNA"/>
</dbReference>
<accession>A0ABT0YPL3</accession>
<dbReference type="GO" id="GO:0016301">
    <property type="term" value="F:kinase activity"/>
    <property type="evidence" value="ECO:0007669"/>
    <property type="project" value="UniProtKB-KW"/>
</dbReference>
<reference evidence="8" key="1">
    <citation type="submission" date="2022-05" db="EMBL/GenBank/DDBJ databases">
        <title>Schlegelella sp. nov., isolated from mangrove soil.</title>
        <authorList>
            <person name="Liu Y."/>
            <person name="Ge X."/>
            <person name="Liu W."/>
        </authorList>
    </citation>
    <scope>NUCLEOTIDE SEQUENCE</scope>
    <source>
        <strain evidence="8">S2-27</strain>
    </source>
</reference>
<dbReference type="SUPFAM" id="SSF81606">
    <property type="entry name" value="PP2C-like"/>
    <property type="match status" value="1"/>
</dbReference>
<dbReference type="PANTHER" id="PTHR43289">
    <property type="entry name" value="MITOGEN-ACTIVATED PROTEIN KINASE KINASE KINASE 20-RELATED"/>
    <property type="match status" value="1"/>
</dbReference>
<dbReference type="PROSITE" id="PS51746">
    <property type="entry name" value="PPM_2"/>
    <property type="match status" value="1"/>
</dbReference>
<evidence type="ECO:0000313" key="9">
    <source>
        <dbReference type="Proteomes" id="UP001165541"/>
    </source>
</evidence>
<feature type="transmembrane region" description="Helical" evidence="5">
    <location>
        <begin position="551"/>
        <end position="571"/>
    </location>
</feature>
<dbReference type="Proteomes" id="UP001165541">
    <property type="component" value="Unassembled WGS sequence"/>
</dbReference>
<keyword evidence="5" id="KW-0472">Membrane</keyword>
<dbReference type="InterPro" id="IPR008266">
    <property type="entry name" value="Tyr_kinase_AS"/>
</dbReference>
<dbReference type="PANTHER" id="PTHR43289:SF6">
    <property type="entry name" value="SERINE_THREONINE-PROTEIN KINASE NEKL-3"/>
    <property type="match status" value="1"/>
</dbReference>
<evidence type="ECO:0000256" key="3">
    <source>
        <dbReference type="ARBA" id="ARBA00022777"/>
    </source>
</evidence>
<evidence type="ECO:0000256" key="1">
    <source>
        <dbReference type="ARBA" id="ARBA00022679"/>
    </source>
</evidence>
<proteinExistence type="predicted"/>
<dbReference type="Gene3D" id="1.10.510.10">
    <property type="entry name" value="Transferase(Phosphotransferase) domain 1"/>
    <property type="match status" value="1"/>
</dbReference>
<evidence type="ECO:0000259" key="7">
    <source>
        <dbReference type="PROSITE" id="PS51746"/>
    </source>
</evidence>
<keyword evidence="2" id="KW-0547">Nucleotide-binding</keyword>
<dbReference type="CDD" id="cd00143">
    <property type="entry name" value="PP2Cc"/>
    <property type="match status" value="1"/>
</dbReference>
<dbReference type="PROSITE" id="PS00109">
    <property type="entry name" value="PROTEIN_KINASE_TYR"/>
    <property type="match status" value="1"/>
</dbReference>
<dbReference type="PROSITE" id="PS50011">
    <property type="entry name" value="PROTEIN_KINASE_DOM"/>
    <property type="match status" value="1"/>
</dbReference>
<evidence type="ECO:0000256" key="4">
    <source>
        <dbReference type="ARBA" id="ARBA00022840"/>
    </source>
</evidence>
<dbReference type="RefSeq" id="WP_251779060.1">
    <property type="nucleotide sequence ID" value="NZ_JAMKFE010000007.1"/>
</dbReference>
<keyword evidence="4" id="KW-0067">ATP-binding</keyword>
<evidence type="ECO:0000256" key="5">
    <source>
        <dbReference type="SAM" id="Phobius"/>
    </source>
</evidence>
<dbReference type="InterPro" id="IPR011009">
    <property type="entry name" value="Kinase-like_dom_sf"/>
</dbReference>
<comment type="caution">
    <text evidence="8">The sequence shown here is derived from an EMBL/GenBank/DDBJ whole genome shotgun (WGS) entry which is preliminary data.</text>
</comment>
<name>A0ABT0YPL3_9BURK</name>
<keyword evidence="5" id="KW-1133">Transmembrane helix</keyword>
<organism evidence="8 9">
    <name type="scientific">Caldimonas mangrovi</name>
    <dbReference type="NCBI Taxonomy" id="2944811"/>
    <lineage>
        <taxon>Bacteria</taxon>
        <taxon>Pseudomonadati</taxon>
        <taxon>Pseudomonadota</taxon>
        <taxon>Betaproteobacteria</taxon>
        <taxon>Burkholderiales</taxon>
        <taxon>Sphaerotilaceae</taxon>
        <taxon>Caldimonas</taxon>
    </lineage>
</organism>
<keyword evidence="5" id="KW-0812">Transmembrane</keyword>
<dbReference type="InterPro" id="IPR000719">
    <property type="entry name" value="Prot_kinase_dom"/>
</dbReference>
<dbReference type="InterPro" id="IPR001932">
    <property type="entry name" value="PPM-type_phosphatase-like_dom"/>
</dbReference>
<dbReference type="Pfam" id="PF13672">
    <property type="entry name" value="PP2C_2"/>
    <property type="match status" value="1"/>
</dbReference>
<dbReference type="SUPFAM" id="SSF56112">
    <property type="entry name" value="Protein kinase-like (PK-like)"/>
    <property type="match status" value="1"/>
</dbReference>
<keyword evidence="3 8" id="KW-0418">Kinase</keyword>
<dbReference type="CDD" id="cd14014">
    <property type="entry name" value="STKc_PknB_like"/>
    <property type="match status" value="1"/>
</dbReference>
<keyword evidence="1" id="KW-0808">Transferase</keyword>